<proteinExistence type="predicted"/>
<evidence type="ECO:0008006" key="3">
    <source>
        <dbReference type="Google" id="ProtNLM"/>
    </source>
</evidence>
<evidence type="ECO:0000313" key="1">
    <source>
        <dbReference type="EMBL" id="PPQ94236.1"/>
    </source>
</evidence>
<gene>
    <name evidence="1" type="ORF">CVT25_006662</name>
</gene>
<organism evidence="1 2">
    <name type="scientific">Psilocybe cyanescens</name>
    <dbReference type="NCBI Taxonomy" id="93625"/>
    <lineage>
        <taxon>Eukaryota</taxon>
        <taxon>Fungi</taxon>
        <taxon>Dikarya</taxon>
        <taxon>Basidiomycota</taxon>
        <taxon>Agaricomycotina</taxon>
        <taxon>Agaricomycetes</taxon>
        <taxon>Agaricomycetidae</taxon>
        <taxon>Agaricales</taxon>
        <taxon>Agaricineae</taxon>
        <taxon>Strophariaceae</taxon>
        <taxon>Psilocybe</taxon>
    </lineage>
</organism>
<comment type="caution">
    <text evidence="1">The sequence shown here is derived from an EMBL/GenBank/DDBJ whole genome shotgun (WGS) entry which is preliminary data.</text>
</comment>
<reference evidence="1 2" key="1">
    <citation type="journal article" date="2018" name="Evol. Lett.">
        <title>Horizontal gene cluster transfer increased hallucinogenic mushroom diversity.</title>
        <authorList>
            <person name="Reynolds H.T."/>
            <person name="Vijayakumar V."/>
            <person name="Gluck-Thaler E."/>
            <person name="Korotkin H.B."/>
            <person name="Matheny P.B."/>
            <person name="Slot J.C."/>
        </authorList>
    </citation>
    <scope>NUCLEOTIDE SEQUENCE [LARGE SCALE GENOMIC DNA]</scope>
    <source>
        <strain evidence="1 2">2631</strain>
    </source>
</reference>
<dbReference type="Proteomes" id="UP000283269">
    <property type="component" value="Unassembled WGS sequence"/>
</dbReference>
<dbReference type="OrthoDB" id="3039255at2759"/>
<dbReference type="AlphaFoldDB" id="A0A409XU68"/>
<name>A0A409XU68_PSICY</name>
<protein>
    <recommendedName>
        <fullName evidence="3">F-box domain-containing protein</fullName>
    </recommendedName>
</protein>
<accession>A0A409XU68</accession>
<dbReference type="Gene3D" id="3.80.10.10">
    <property type="entry name" value="Ribonuclease Inhibitor"/>
    <property type="match status" value="1"/>
</dbReference>
<dbReference type="InParanoid" id="A0A409XU68"/>
<dbReference type="InterPro" id="IPR032675">
    <property type="entry name" value="LRR_dom_sf"/>
</dbReference>
<dbReference type="SUPFAM" id="SSF52047">
    <property type="entry name" value="RNI-like"/>
    <property type="match status" value="1"/>
</dbReference>
<evidence type="ECO:0000313" key="2">
    <source>
        <dbReference type="Proteomes" id="UP000283269"/>
    </source>
</evidence>
<keyword evidence="2" id="KW-1185">Reference proteome</keyword>
<sequence>MDDIPYELWLHITSFLLQDEIWALRSLNKSLFSIAMESRFQTVAVSLNNIVSKEYRRKFLRFNDCNIAMRVHELAYYDYAVTDFPQSSKTSRRTRMLLYIKRYFRNCVTSDKSLAISVVANFKEVRYVKIKFDYLRGRIFRESIPLFHASLLSSIHLQSLSFSYPFELMVTVLPPALFLPHLSSFSMTLFTLPEKTEVDQSFLDTATMTMAPFLNRHRLTLTTVELNLEPLPPTWSMVLTAMSTNFNLSPLFKSLDHIPHLQTLSISISASTSPDCITRFLKIHSHTLRHLTISMTDPEISTTRGVLDQLEATLPFLETFVIQYQYDSMHLAPSTYQEVTLGFIRRHASSLTCLRILKSPHSRAQFLTLLDPLVSYPRLRYLKMGLQILTPEMLDLFTASLPDLYELDLSIHYFKRRHTSPLEINEEYEFCYEIGHHDYHLWKLQHLTLLLENKGRRAKTSYGAAAVAEAMPFLHTFNGITWKQFIREARSVIDVLPQIKSDLPRTYA</sequence>
<dbReference type="EMBL" id="NHYD01000415">
    <property type="protein sequence ID" value="PPQ94236.1"/>
    <property type="molecule type" value="Genomic_DNA"/>
</dbReference>